<gene>
    <name evidence="1" type="ORF">SAMN05660690_1942</name>
</gene>
<sequence>MPRFLFIADYAPEGAQAVLAAGGTARRAAIEKMCAGVGGRVETFDFAFGTDDVYSIVELPDARTAAAVALTINGSGVARLRTVVLMTPEEVDAAGQIRPDYRPPTA</sequence>
<dbReference type="Pfam" id="PF08734">
    <property type="entry name" value="GYD"/>
    <property type="match status" value="1"/>
</dbReference>
<evidence type="ECO:0000313" key="1">
    <source>
        <dbReference type="EMBL" id="SDC56884.1"/>
    </source>
</evidence>
<dbReference type="InterPro" id="IPR014845">
    <property type="entry name" value="GYD/TTHA1554"/>
</dbReference>
<proteinExistence type="predicted"/>
<protein>
    <submittedName>
        <fullName evidence="1">Uncharacterized protein, contains GYD domain</fullName>
    </submittedName>
</protein>
<dbReference type="Proteomes" id="UP000199416">
    <property type="component" value="Unassembled WGS sequence"/>
</dbReference>
<accession>A0A1G6MNS0</accession>
<name>A0A1G6MNS0_9ACTN</name>
<dbReference type="STRING" id="1190417.SAMN05660690_1942"/>
<dbReference type="RefSeq" id="WP_091365460.1">
    <property type="nucleotide sequence ID" value="NZ_FMZF01000002.1"/>
</dbReference>
<dbReference type="OrthoDB" id="9796147at2"/>
<reference evidence="2" key="1">
    <citation type="submission" date="2016-10" db="EMBL/GenBank/DDBJ databases">
        <authorList>
            <person name="Varghese N."/>
            <person name="Submissions S."/>
        </authorList>
    </citation>
    <scope>NUCLEOTIDE SEQUENCE [LARGE SCALE GENOMIC DNA]</scope>
    <source>
        <strain evidence="2">DSM 45421</strain>
    </source>
</reference>
<dbReference type="EMBL" id="FMZF01000002">
    <property type="protein sequence ID" value="SDC56884.1"/>
    <property type="molecule type" value="Genomic_DNA"/>
</dbReference>
<organism evidence="1 2">
    <name type="scientific">Geodermatophilus telluris</name>
    <dbReference type="NCBI Taxonomy" id="1190417"/>
    <lineage>
        <taxon>Bacteria</taxon>
        <taxon>Bacillati</taxon>
        <taxon>Actinomycetota</taxon>
        <taxon>Actinomycetes</taxon>
        <taxon>Geodermatophilales</taxon>
        <taxon>Geodermatophilaceae</taxon>
        <taxon>Geodermatophilus</taxon>
    </lineage>
</organism>
<keyword evidence="2" id="KW-1185">Reference proteome</keyword>
<dbReference type="AlphaFoldDB" id="A0A1G6MNS0"/>
<evidence type="ECO:0000313" key="2">
    <source>
        <dbReference type="Proteomes" id="UP000199416"/>
    </source>
</evidence>